<organism evidence="1">
    <name type="scientific">marine sediment metagenome</name>
    <dbReference type="NCBI Taxonomy" id="412755"/>
    <lineage>
        <taxon>unclassified sequences</taxon>
        <taxon>metagenomes</taxon>
        <taxon>ecological metagenomes</taxon>
    </lineage>
</organism>
<dbReference type="AlphaFoldDB" id="X1C031"/>
<name>X1C031_9ZZZZ</name>
<dbReference type="Gene3D" id="3.40.50.150">
    <property type="entry name" value="Vaccinia Virus protein VP39"/>
    <property type="match status" value="1"/>
</dbReference>
<sequence length="97" mass="11500">PPYLPSFKFNNKVRVKKSIDNSWDGGKSGFEIFLKFILQAKPFINLNQKFYIYYISSSVSKFQDINEQLEKSGFKNTTLKKKHIFFEDIILNRLEKI</sequence>
<feature type="non-terminal residue" evidence="1">
    <location>
        <position position="1"/>
    </location>
</feature>
<comment type="caution">
    <text evidence="1">The sequence shown here is derived from an EMBL/GenBank/DDBJ whole genome shotgun (WGS) entry which is preliminary data.</text>
</comment>
<protein>
    <submittedName>
        <fullName evidence="1">Uncharacterized protein</fullName>
    </submittedName>
</protein>
<proteinExistence type="predicted"/>
<dbReference type="InterPro" id="IPR029063">
    <property type="entry name" value="SAM-dependent_MTases_sf"/>
</dbReference>
<evidence type="ECO:0000313" key="1">
    <source>
        <dbReference type="EMBL" id="GAH00602.1"/>
    </source>
</evidence>
<gene>
    <name evidence="1" type="ORF">S01H4_47605</name>
</gene>
<reference evidence="1" key="1">
    <citation type="journal article" date="2014" name="Front. Microbiol.">
        <title>High frequency of phylogenetically diverse reductive dehalogenase-homologous genes in deep subseafloor sedimentary metagenomes.</title>
        <authorList>
            <person name="Kawai M."/>
            <person name="Futagami T."/>
            <person name="Toyoda A."/>
            <person name="Takaki Y."/>
            <person name="Nishi S."/>
            <person name="Hori S."/>
            <person name="Arai W."/>
            <person name="Tsubouchi T."/>
            <person name="Morono Y."/>
            <person name="Uchiyama I."/>
            <person name="Ito T."/>
            <person name="Fujiyama A."/>
            <person name="Inagaki F."/>
            <person name="Takami H."/>
        </authorList>
    </citation>
    <scope>NUCLEOTIDE SEQUENCE</scope>
    <source>
        <strain evidence="1">Expedition CK06-06</strain>
    </source>
</reference>
<dbReference type="EMBL" id="BART01026747">
    <property type="protein sequence ID" value="GAH00602.1"/>
    <property type="molecule type" value="Genomic_DNA"/>
</dbReference>
<accession>X1C031</accession>